<feature type="domain" description="FAD dependent oxidoreductase" evidence="7">
    <location>
        <begin position="8"/>
        <end position="408"/>
    </location>
</feature>
<evidence type="ECO:0000256" key="1">
    <source>
        <dbReference type="ARBA" id="ARBA00001974"/>
    </source>
</evidence>
<comment type="similarity">
    <text evidence="2">Belongs to the MSOX/MTOX family.</text>
</comment>
<dbReference type="PANTHER" id="PTHR10961">
    <property type="entry name" value="PEROXISOMAL SARCOSINE OXIDASE"/>
    <property type="match status" value="1"/>
</dbReference>
<keyword evidence="5" id="KW-0560">Oxidoreductase</keyword>
<feature type="compositionally biased region" description="Polar residues" evidence="6">
    <location>
        <begin position="321"/>
        <end position="330"/>
    </location>
</feature>
<protein>
    <recommendedName>
        <fullName evidence="7">FAD dependent oxidoreductase domain-containing protein</fullName>
    </recommendedName>
</protein>
<evidence type="ECO:0000256" key="4">
    <source>
        <dbReference type="ARBA" id="ARBA00022827"/>
    </source>
</evidence>
<comment type="cofactor">
    <cofactor evidence="1">
        <name>FAD</name>
        <dbReference type="ChEBI" id="CHEBI:57692"/>
    </cofactor>
</comment>
<evidence type="ECO:0000256" key="3">
    <source>
        <dbReference type="ARBA" id="ARBA00022630"/>
    </source>
</evidence>
<dbReference type="GO" id="GO:0050660">
    <property type="term" value="F:flavin adenine dinucleotide binding"/>
    <property type="evidence" value="ECO:0007669"/>
    <property type="project" value="InterPro"/>
</dbReference>
<keyword evidence="3" id="KW-0285">Flavoprotein</keyword>
<evidence type="ECO:0000256" key="2">
    <source>
        <dbReference type="ARBA" id="ARBA00010989"/>
    </source>
</evidence>
<dbReference type="GO" id="GO:0004657">
    <property type="term" value="F:proline dehydrogenase activity"/>
    <property type="evidence" value="ECO:0007669"/>
    <property type="project" value="TreeGrafter"/>
</dbReference>
<feature type="region of interest" description="Disordered" evidence="6">
    <location>
        <begin position="305"/>
        <end position="332"/>
    </location>
</feature>
<evidence type="ECO:0000313" key="9">
    <source>
        <dbReference type="Proteomes" id="UP000635477"/>
    </source>
</evidence>
<dbReference type="PANTHER" id="PTHR10961:SF46">
    <property type="entry name" value="PEROXISOMAL SARCOSINE OXIDASE"/>
    <property type="match status" value="1"/>
</dbReference>
<dbReference type="InterPro" id="IPR006076">
    <property type="entry name" value="FAD-dep_OxRdtase"/>
</dbReference>
<dbReference type="OrthoDB" id="2219495at2759"/>
<name>A0A8H4UAY3_9HYPO</name>
<evidence type="ECO:0000256" key="5">
    <source>
        <dbReference type="ARBA" id="ARBA00023002"/>
    </source>
</evidence>
<comment type="caution">
    <text evidence="8">The sequence shown here is derived from an EMBL/GenBank/DDBJ whole genome shotgun (WGS) entry which is preliminary data.</text>
</comment>
<evidence type="ECO:0000256" key="6">
    <source>
        <dbReference type="SAM" id="MobiDB-lite"/>
    </source>
</evidence>
<dbReference type="Proteomes" id="UP000635477">
    <property type="component" value="Unassembled WGS sequence"/>
</dbReference>
<dbReference type="Gene3D" id="3.30.9.10">
    <property type="entry name" value="D-Amino Acid Oxidase, subunit A, domain 2"/>
    <property type="match status" value="1"/>
</dbReference>
<reference evidence="8" key="1">
    <citation type="journal article" date="2020" name="BMC Genomics">
        <title>Correction to: Identification and distribution of gene clusters required for synthesis of sphingolipid metabolism inhibitors in diverse species of the filamentous fungus Fusarium.</title>
        <authorList>
            <person name="Kim H.S."/>
            <person name="Lohmar J.M."/>
            <person name="Busman M."/>
            <person name="Brown D.W."/>
            <person name="Naumann T.A."/>
            <person name="Divon H.H."/>
            <person name="Lysoe E."/>
            <person name="Uhlig S."/>
            <person name="Proctor R.H."/>
        </authorList>
    </citation>
    <scope>NUCLEOTIDE SEQUENCE</scope>
    <source>
        <strain evidence="8">NRRL 22465</strain>
    </source>
</reference>
<dbReference type="InterPro" id="IPR036188">
    <property type="entry name" value="FAD/NAD-bd_sf"/>
</dbReference>
<proteinExistence type="inferred from homology"/>
<organism evidence="8 9">
    <name type="scientific">Fusarium zealandicum</name>
    <dbReference type="NCBI Taxonomy" id="1053134"/>
    <lineage>
        <taxon>Eukaryota</taxon>
        <taxon>Fungi</taxon>
        <taxon>Dikarya</taxon>
        <taxon>Ascomycota</taxon>
        <taxon>Pezizomycotina</taxon>
        <taxon>Sordariomycetes</taxon>
        <taxon>Hypocreomycetidae</taxon>
        <taxon>Hypocreales</taxon>
        <taxon>Nectriaceae</taxon>
        <taxon>Fusarium</taxon>
        <taxon>Fusarium staphyleae species complex</taxon>
    </lineage>
</organism>
<reference evidence="8" key="2">
    <citation type="submission" date="2020-05" db="EMBL/GenBank/DDBJ databases">
        <authorList>
            <person name="Kim H.-S."/>
            <person name="Proctor R.H."/>
            <person name="Brown D.W."/>
        </authorList>
    </citation>
    <scope>NUCLEOTIDE SEQUENCE</scope>
    <source>
        <strain evidence="8">NRRL 22465</strain>
    </source>
</reference>
<evidence type="ECO:0000259" key="7">
    <source>
        <dbReference type="Pfam" id="PF01266"/>
    </source>
</evidence>
<dbReference type="Gene3D" id="3.50.50.60">
    <property type="entry name" value="FAD/NAD(P)-binding domain"/>
    <property type="match status" value="1"/>
</dbReference>
<keyword evidence="4" id="KW-0274">FAD</keyword>
<gene>
    <name evidence="8" type="ORF">FZEAL_9516</name>
</gene>
<sequence>MDRAPSSILILGSGVFGLGTAYALAQRPFYSNTSITLVDDCAGQFPPEDAASVDSSRIVRADYSDPHYAELAAKAQEQWRQQGDDDAGGQGRYSESGFVLCANNPPEHFLGTKSGMGYTKDSCKNVYEIAERTGLPVDNIKTLESTKALREHLGIESDCHPGDWGYLNGNSGWADAGKGMEWLYKKAKATGRIQFVDAKVTELATEGDRVIGAKLSDSRLLKADVVFLAAGAWSGSLVDLRGRTEASGQAVVYMDITAEEQKALEDYPVVLNLSTGLFVIPPRNQVLKIARHSFGWVNPVKVTKALPPSPKDKREPFLASQPYTSRNDASNPLPIEADRDLRRALKDLCAVRGLEDRPWKEARICWYADTRDGEWLIDYHPGWKGLFVATGDSGHGFKFLPNLGDKIVDVLQGQGGIFAQKWRWKEIANDGVGRETNGVYKALITEDGSRGGEPLVLCDELAKGRAPIGEPKTKL</sequence>
<dbReference type="EMBL" id="JABEYC010000893">
    <property type="protein sequence ID" value="KAF4972835.1"/>
    <property type="molecule type" value="Genomic_DNA"/>
</dbReference>
<keyword evidence="9" id="KW-1185">Reference proteome</keyword>
<dbReference type="SUPFAM" id="SSF51905">
    <property type="entry name" value="FAD/NAD(P)-binding domain"/>
    <property type="match status" value="1"/>
</dbReference>
<dbReference type="Pfam" id="PF01266">
    <property type="entry name" value="DAO"/>
    <property type="match status" value="1"/>
</dbReference>
<dbReference type="InterPro" id="IPR045170">
    <property type="entry name" value="MTOX"/>
</dbReference>
<dbReference type="GO" id="GO:0008115">
    <property type="term" value="F:sarcosine oxidase activity"/>
    <property type="evidence" value="ECO:0007669"/>
    <property type="project" value="TreeGrafter"/>
</dbReference>
<accession>A0A8H4UAY3</accession>
<evidence type="ECO:0000313" key="8">
    <source>
        <dbReference type="EMBL" id="KAF4972835.1"/>
    </source>
</evidence>
<dbReference type="GO" id="GO:0050031">
    <property type="term" value="F:L-pipecolate oxidase activity"/>
    <property type="evidence" value="ECO:0007669"/>
    <property type="project" value="TreeGrafter"/>
</dbReference>
<dbReference type="AlphaFoldDB" id="A0A8H4UAY3"/>